<evidence type="ECO:0000313" key="7">
    <source>
        <dbReference type="Proteomes" id="UP000649289"/>
    </source>
</evidence>
<dbReference type="Pfam" id="PF00440">
    <property type="entry name" value="TetR_N"/>
    <property type="match status" value="1"/>
</dbReference>
<proteinExistence type="predicted"/>
<dbReference type="Proteomes" id="UP000649289">
    <property type="component" value="Unassembled WGS sequence"/>
</dbReference>
<gene>
    <name evidence="6" type="ORF">IEZ25_10875</name>
</gene>
<protein>
    <submittedName>
        <fullName evidence="6">TetR family transcriptional regulator</fullName>
    </submittedName>
</protein>
<organism evidence="6 7">
    <name type="scientific">Nocardioides hwasunensis</name>
    <dbReference type="NCBI Taxonomy" id="397258"/>
    <lineage>
        <taxon>Bacteria</taxon>
        <taxon>Bacillati</taxon>
        <taxon>Actinomycetota</taxon>
        <taxon>Actinomycetes</taxon>
        <taxon>Propionibacteriales</taxon>
        <taxon>Nocardioidaceae</taxon>
        <taxon>Nocardioides</taxon>
    </lineage>
</organism>
<keyword evidence="1" id="KW-0805">Transcription regulation</keyword>
<feature type="domain" description="HTH tetR-type" evidence="5">
    <location>
        <begin position="12"/>
        <end position="73"/>
    </location>
</feature>
<evidence type="ECO:0000256" key="2">
    <source>
        <dbReference type="ARBA" id="ARBA00023125"/>
    </source>
</evidence>
<sequence>MPDSANKRRGRRGTELRIVDAAQGLADERGSIDGFTMDELADVADVSRRTLFNYFPSKVDAILGPELDLTSAPLDVFRSGGPHGDLIDDLQALVLALLETEDVDPAAIQRFDRIVHANPALLVHLKERMRRLAANLVEAAVQRPGGDLQARDVQVAVAVLGSVCEVAVTAFADDPEQDFAQLIVDGIATVRRLFG</sequence>
<feature type="DNA-binding region" description="H-T-H motif" evidence="4">
    <location>
        <begin position="36"/>
        <end position="55"/>
    </location>
</feature>
<dbReference type="InterPro" id="IPR050109">
    <property type="entry name" value="HTH-type_TetR-like_transc_reg"/>
</dbReference>
<comment type="caution">
    <text evidence="6">The sequence shown here is derived from an EMBL/GenBank/DDBJ whole genome shotgun (WGS) entry which is preliminary data.</text>
</comment>
<evidence type="ECO:0000256" key="1">
    <source>
        <dbReference type="ARBA" id="ARBA00023015"/>
    </source>
</evidence>
<evidence type="ECO:0000256" key="4">
    <source>
        <dbReference type="PROSITE-ProRule" id="PRU00335"/>
    </source>
</evidence>
<dbReference type="SUPFAM" id="SSF46689">
    <property type="entry name" value="Homeodomain-like"/>
    <property type="match status" value="1"/>
</dbReference>
<dbReference type="InterPro" id="IPR009057">
    <property type="entry name" value="Homeodomain-like_sf"/>
</dbReference>
<dbReference type="PANTHER" id="PTHR30055:SF234">
    <property type="entry name" value="HTH-TYPE TRANSCRIPTIONAL REGULATOR BETI"/>
    <property type="match status" value="1"/>
</dbReference>
<name>A0ABR8MGA9_9ACTN</name>
<dbReference type="EMBL" id="JACXYY010000004">
    <property type="protein sequence ID" value="MBD3915118.1"/>
    <property type="molecule type" value="Genomic_DNA"/>
</dbReference>
<reference evidence="6 7" key="1">
    <citation type="submission" date="2020-09" db="EMBL/GenBank/DDBJ databases">
        <title>novel species in genus Nocardioides.</title>
        <authorList>
            <person name="Zhang G."/>
        </authorList>
    </citation>
    <scope>NUCLEOTIDE SEQUENCE [LARGE SCALE GENOMIC DNA]</scope>
    <source>
        <strain evidence="6 7">19197</strain>
    </source>
</reference>
<evidence type="ECO:0000256" key="3">
    <source>
        <dbReference type="ARBA" id="ARBA00023163"/>
    </source>
</evidence>
<dbReference type="PROSITE" id="PS50977">
    <property type="entry name" value="HTH_TETR_2"/>
    <property type="match status" value="1"/>
</dbReference>
<evidence type="ECO:0000259" key="5">
    <source>
        <dbReference type="PROSITE" id="PS50977"/>
    </source>
</evidence>
<dbReference type="Gene3D" id="1.10.357.10">
    <property type="entry name" value="Tetracycline Repressor, domain 2"/>
    <property type="match status" value="1"/>
</dbReference>
<dbReference type="PANTHER" id="PTHR30055">
    <property type="entry name" value="HTH-TYPE TRANSCRIPTIONAL REGULATOR RUTR"/>
    <property type="match status" value="1"/>
</dbReference>
<accession>A0ABR8MGA9</accession>
<keyword evidence="2 4" id="KW-0238">DNA-binding</keyword>
<dbReference type="InterPro" id="IPR001647">
    <property type="entry name" value="HTH_TetR"/>
</dbReference>
<evidence type="ECO:0000313" key="6">
    <source>
        <dbReference type="EMBL" id="MBD3915118.1"/>
    </source>
</evidence>
<dbReference type="RefSeq" id="WP_191199448.1">
    <property type="nucleotide sequence ID" value="NZ_BAAAPA010000005.1"/>
</dbReference>
<keyword evidence="7" id="KW-1185">Reference proteome</keyword>
<keyword evidence="3" id="KW-0804">Transcription</keyword>